<reference evidence="23" key="1">
    <citation type="submission" date="2025-08" db="UniProtKB">
        <authorList>
            <consortium name="RefSeq"/>
        </authorList>
    </citation>
    <scope>IDENTIFICATION</scope>
    <source>
        <tissue evidence="23">Kidney</tissue>
    </source>
</reference>
<dbReference type="PANTHER" id="PTHR10489:SF955">
    <property type="entry name" value="CX3C CHEMOKINE RECEPTOR 1"/>
    <property type="match status" value="1"/>
</dbReference>
<keyword evidence="12 20" id="KW-0472">Membrane</keyword>
<dbReference type="GO" id="GO:0098883">
    <property type="term" value="P:synapse pruning"/>
    <property type="evidence" value="ECO:0007669"/>
    <property type="project" value="Ensembl"/>
</dbReference>
<dbReference type="InterPro" id="IPR000276">
    <property type="entry name" value="GPCR_Rhodpsn"/>
</dbReference>
<dbReference type="OMA" id="TDIQEFG"/>
<dbReference type="GO" id="GO:0031737">
    <property type="term" value="F:CX3C chemokine receptor binding"/>
    <property type="evidence" value="ECO:0007669"/>
    <property type="project" value="Ensembl"/>
</dbReference>
<gene>
    <name evidence="23" type="primary">Cx3cr1</name>
</gene>
<name>A0A1S3GAE0_DIPOR</name>
<evidence type="ECO:0000256" key="11">
    <source>
        <dbReference type="ARBA" id="ARBA00023130"/>
    </source>
</evidence>
<dbReference type="RefSeq" id="XP_012885660.1">
    <property type="nucleotide sequence ID" value="XM_013030206.1"/>
</dbReference>
<dbReference type="KEGG" id="dord:105996192"/>
<evidence type="ECO:0000313" key="22">
    <source>
        <dbReference type="Proteomes" id="UP000081671"/>
    </source>
</evidence>
<evidence type="ECO:0000256" key="18">
    <source>
        <dbReference type="RuleBase" id="RU000688"/>
    </source>
</evidence>
<dbReference type="Pfam" id="PF00001">
    <property type="entry name" value="7tm_1"/>
    <property type="match status" value="1"/>
</dbReference>
<keyword evidence="11" id="KW-1064">Adaptive immunity</keyword>
<keyword evidence="6" id="KW-0399">Innate immunity</keyword>
<dbReference type="GO" id="GO:0060074">
    <property type="term" value="P:synapse maturation"/>
    <property type="evidence" value="ECO:0007669"/>
    <property type="project" value="Ensembl"/>
</dbReference>
<dbReference type="GO" id="GO:0016495">
    <property type="term" value="F:C-X3-C chemokine receptor activity"/>
    <property type="evidence" value="ECO:0007669"/>
    <property type="project" value="Ensembl"/>
</dbReference>
<feature type="transmembrane region" description="Helical" evidence="20">
    <location>
        <begin position="101"/>
        <end position="128"/>
    </location>
</feature>
<dbReference type="GO" id="GO:0002250">
    <property type="term" value="P:adaptive immune response"/>
    <property type="evidence" value="ECO:0007669"/>
    <property type="project" value="UniProtKB-KW"/>
</dbReference>
<dbReference type="GO" id="GO:0048874">
    <property type="term" value="P:host-mediated modulation of intestinal microbiota composition"/>
    <property type="evidence" value="ECO:0007669"/>
    <property type="project" value="Ensembl"/>
</dbReference>
<evidence type="ECO:0000256" key="9">
    <source>
        <dbReference type="ARBA" id="ARBA00022989"/>
    </source>
</evidence>
<dbReference type="InterPro" id="IPR050119">
    <property type="entry name" value="CCR1-9-like"/>
</dbReference>
<evidence type="ECO:0000256" key="16">
    <source>
        <dbReference type="ARBA" id="ARBA00023224"/>
    </source>
</evidence>
<dbReference type="GO" id="GO:0016525">
    <property type="term" value="P:negative regulation of angiogenesis"/>
    <property type="evidence" value="ECO:0007669"/>
    <property type="project" value="Ensembl"/>
</dbReference>
<feature type="transmembrane region" description="Helical" evidence="20">
    <location>
        <begin position="235"/>
        <end position="256"/>
    </location>
</feature>
<evidence type="ECO:0000256" key="10">
    <source>
        <dbReference type="ARBA" id="ARBA00023040"/>
    </source>
</evidence>
<evidence type="ECO:0000256" key="7">
    <source>
        <dbReference type="ARBA" id="ARBA00022692"/>
    </source>
</evidence>
<keyword evidence="9 20" id="KW-1133">Transmembrane helix</keyword>
<accession>A0A1S3GAE0</accession>
<dbReference type="GO" id="GO:0071222">
    <property type="term" value="P:cellular response to lipopolysaccharide"/>
    <property type="evidence" value="ECO:0007669"/>
    <property type="project" value="Ensembl"/>
</dbReference>
<feature type="transmembrane region" description="Helical" evidence="20">
    <location>
        <begin position="188"/>
        <end position="214"/>
    </location>
</feature>
<dbReference type="GO" id="GO:0009897">
    <property type="term" value="C:external side of plasma membrane"/>
    <property type="evidence" value="ECO:0007669"/>
    <property type="project" value="TreeGrafter"/>
</dbReference>
<feature type="transmembrane region" description="Helical" evidence="20">
    <location>
        <begin position="149"/>
        <end position="168"/>
    </location>
</feature>
<keyword evidence="16 18" id="KW-0807">Transducer</keyword>
<dbReference type="PRINTS" id="PR01562">
    <property type="entry name" value="FRACTALKINER"/>
</dbReference>
<dbReference type="PROSITE" id="PS00237">
    <property type="entry name" value="G_PROTEIN_RECEP_F1_1"/>
    <property type="match status" value="1"/>
</dbReference>
<keyword evidence="8" id="KW-0391">Immunity</keyword>
<dbReference type="PRINTS" id="PR00237">
    <property type="entry name" value="GPCRRHODOPSN"/>
</dbReference>
<evidence type="ECO:0000256" key="4">
    <source>
        <dbReference type="ARBA" id="ARBA00022475"/>
    </source>
</evidence>
<dbReference type="GO" id="GO:0019957">
    <property type="term" value="F:C-C chemokine binding"/>
    <property type="evidence" value="ECO:0007669"/>
    <property type="project" value="TreeGrafter"/>
</dbReference>
<feature type="region of interest" description="Disordered" evidence="19">
    <location>
        <begin position="317"/>
        <end position="347"/>
    </location>
</feature>
<evidence type="ECO:0000256" key="17">
    <source>
        <dbReference type="ARBA" id="ARBA00030219"/>
    </source>
</evidence>
<dbReference type="Gene3D" id="1.20.1070.10">
    <property type="entry name" value="Rhodopsin 7-helix transmembrane proteins"/>
    <property type="match status" value="1"/>
</dbReference>
<dbReference type="OrthoDB" id="5981253at2759"/>
<evidence type="ECO:0000256" key="6">
    <source>
        <dbReference type="ARBA" id="ARBA00022588"/>
    </source>
</evidence>
<sequence>MATSEPAYDLENFEYDTSAEACSLEDVVALGALFLPVWYSLVFAVGLVGNTLVVLAVGCGPGRRTRGVTDVYLLNLALSDLLFVATLPVWTHYVISPTGLPHAACALVTTLFFVGFFAGVFFVTLISVDRYVAIVRPAAALGGRSASHGVTRSLGVWGAALLAAAPQFMFTGRSQGECLGVYPASLQLVWPVLRAVETTLLGFALPALVLTFCSCRITRVLCVARDPRKTRALRLVLLVVVAFLVFWTPYQVLLVLDTLRLFDFFPDCTARRELRLALTLAETLAFSHCCLNPIIYTFAGDRFRGYLRQLARKWLAGSDPPQSPRSESMPGASHTLDTSEGNRSVLL</sequence>
<dbReference type="Proteomes" id="UP000081671">
    <property type="component" value="Unplaced"/>
</dbReference>
<keyword evidence="14 18" id="KW-0675">Receptor</keyword>
<comment type="subcellular location">
    <subcellularLocation>
        <location evidence="1">Cell membrane</location>
        <topology evidence="1">Multi-pass membrane protein</topology>
    </subcellularLocation>
</comment>
<evidence type="ECO:0000256" key="14">
    <source>
        <dbReference type="ARBA" id="ARBA00023170"/>
    </source>
</evidence>
<dbReference type="InterPro" id="IPR017452">
    <property type="entry name" value="GPCR_Rhodpsn_7TM"/>
</dbReference>
<dbReference type="PANTHER" id="PTHR10489">
    <property type="entry name" value="CELL ADHESION MOLECULE"/>
    <property type="match status" value="1"/>
</dbReference>
<keyword evidence="22" id="KW-1185">Reference proteome</keyword>
<dbReference type="GO" id="GO:0019960">
    <property type="term" value="F:C-X3-C chemokine binding"/>
    <property type="evidence" value="ECO:0007669"/>
    <property type="project" value="Ensembl"/>
</dbReference>
<evidence type="ECO:0000256" key="2">
    <source>
        <dbReference type="ARBA" id="ARBA00011287"/>
    </source>
</evidence>
<keyword evidence="5" id="KW-0597">Phosphoprotein</keyword>
<dbReference type="GO" id="GO:0007200">
    <property type="term" value="P:phospholipase C-activating G protein-coupled receptor signaling pathway"/>
    <property type="evidence" value="ECO:0007669"/>
    <property type="project" value="Ensembl"/>
</dbReference>
<dbReference type="PROSITE" id="PS50262">
    <property type="entry name" value="G_PROTEIN_RECEP_F1_2"/>
    <property type="match status" value="1"/>
</dbReference>
<dbReference type="SUPFAM" id="SSF81321">
    <property type="entry name" value="Family A G protein-coupled receptor-like"/>
    <property type="match status" value="1"/>
</dbReference>
<feature type="compositionally biased region" description="Polar residues" evidence="19">
    <location>
        <begin position="335"/>
        <end position="347"/>
    </location>
</feature>
<dbReference type="GO" id="GO:0061760">
    <property type="term" value="P:antifungal innate immune response"/>
    <property type="evidence" value="ECO:0007669"/>
    <property type="project" value="Ensembl"/>
</dbReference>
<keyword evidence="4" id="KW-1003">Cell membrane</keyword>
<dbReference type="GO" id="GO:0007204">
    <property type="term" value="P:positive regulation of cytosolic calcium ion concentration"/>
    <property type="evidence" value="ECO:0007669"/>
    <property type="project" value="TreeGrafter"/>
</dbReference>
<feature type="transmembrane region" description="Helical" evidence="20">
    <location>
        <begin position="71"/>
        <end position="95"/>
    </location>
</feature>
<evidence type="ECO:0000256" key="20">
    <source>
        <dbReference type="SAM" id="Phobius"/>
    </source>
</evidence>
<dbReference type="CTD" id="1524"/>
<dbReference type="GO" id="GO:0007420">
    <property type="term" value="P:brain development"/>
    <property type="evidence" value="ECO:0007669"/>
    <property type="project" value="Ensembl"/>
</dbReference>
<dbReference type="GO" id="GO:0050901">
    <property type="term" value="P:leukocyte tethering or rolling"/>
    <property type="evidence" value="ECO:0007669"/>
    <property type="project" value="Ensembl"/>
</dbReference>
<keyword evidence="13" id="KW-1015">Disulfide bond</keyword>
<keyword evidence="15" id="KW-0395">Inflammatory response</keyword>
<dbReference type="GO" id="GO:0030595">
    <property type="term" value="P:leukocyte chemotaxis"/>
    <property type="evidence" value="ECO:0007669"/>
    <property type="project" value="Ensembl"/>
</dbReference>
<protein>
    <recommendedName>
        <fullName evidence="3">CX3C chemokine receptor 1</fullName>
    </recommendedName>
    <alternativeName>
        <fullName evidence="17">Fractalkine receptor</fullName>
    </alternativeName>
</protein>
<dbReference type="GO" id="GO:0050769">
    <property type="term" value="P:positive regulation of neurogenesis"/>
    <property type="evidence" value="ECO:0007669"/>
    <property type="project" value="Ensembl"/>
</dbReference>
<dbReference type="InterPro" id="IPR005387">
    <property type="entry name" value="Chemokine_CX3CR1"/>
</dbReference>
<evidence type="ECO:0000256" key="3">
    <source>
        <dbReference type="ARBA" id="ARBA00019954"/>
    </source>
</evidence>
<dbReference type="GO" id="GO:0019722">
    <property type="term" value="P:calcium-mediated signaling"/>
    <property type="evidence" value="ECO:0007669"/>
    <property type="project" value="TreeGrafter"/>
</dbReference>
<dbReference type="GO" id="GO:0050804">
    <property type="term" value="P:modulation of chemical synaptic transmission"/>
    <property type="evidence" value="ECO:0007669"/>
    <property type="project" value="Ensembl"/>
</dbReference>
<dbReference type="FunCoup" id="A0A1S3GAE0">
    <property type="interactions" value="329"/>
</dbReference>
<evidence type="ECO:0000256" key="1">
    <source>
        <dbReference type="ARBA" id="ARBA00004651"/>
    </source>
</evidence>
<comment type="subunit">
    <text evidence="2">Found in a ternary complex with CX3CL1 and ITGAV:ITGB3 or ITGA4:ITGB1.</text>
</comment>
<dbReference type="STRING" id="10020.ENSDORP00000014210"/>
<evidence type="ECO:0000256" key="19">
    <source>
        <dbReference type="SAM" id="MobiDB-lite"/>
    </source>
</evidence>
<keyword evidence="10 18" id="KW-0297">G-protein coupled receptor</keyword>
<keyword evidence="7 18" id="KW-0812">Transmembrane</keyword>
<dbReference type="GO" id="GO:0016493">
    <property type="term" value="F:C-C chemokine receptor activity"/>
    <property type="evidence" value="ECO:0007669"/>
    <property type="project" value="TreeGrafter"/>
</dbReference>
<dbReference type="AlphaFoldDB" id="A0A1S3GAE0"/>
<evidence type="ECO:0000256" key="12">
    <source>
        <dbReference type="ARBA" id="ARBA00023136"/>
    </source>
</evidence>
<evidence type="ECO:0000313" key="23">
    <source>
        <dbReference type="RefSeq" id="XP_012885660.1"/>
    </source>
</evidence>
<dbReference type="GO" id="GO:0002282">
    <property type="term" value="P:microglial cell activation involved in immune response"/>
    <property type="evidence" value="ECO:0007669"/>
    <property type="project" value="Ensembl"/>
</dbReference>
<dbReference type="InParanoid" id="A0A1S3GAE0"/>
<dbReference type="GO" id="GO:0021626">
    <property type="term" value="P:central nervous system maturation"/>
    <property type="evidence" value="ECO:0007669"/>
    <property type="project" value="Ensembl"/>
</dbReference>
<organism evidence="22 23">
    <name type="scientific">Dipodomys ordii</name>
    <name type="common">Ord's kangaroo rat</name>
    <dbReference type="NCBI Taxonomy" id="10020"/>
    <lineage>
        <taxon>Eukaryota</taxon>
        <taxon>Metazoa</taxon>
        <taxon>Chordata</taxon>
        <taxon>Craniata</taxon>
        <taxon>Vertebrata</taxon>
        <taxon>Euteleostomi</taxon>
        <taxon>Mammalia</taxon>
        <taxon>Eutheria</taxon>
        <taxon>Euarchontoglires</taxon>
        <taxon>Glires</taxon>
        <taxon>Rodentia</taxon>
        <taxon>Castorimorpha</taxon>
        <taxon>Heteromyidae</taxon>
        <taxon>Dipodomyinae</taxon>
        <taxon>Dipodomys</taxon>
    </lineage>
</organism>
<dbReference type="GO" id="GO:0045428">
    <property type="term" value="P:regulation of nitric oxide biosynthetic process"/>
    <property type="evidence" value="ECO:0007669"/>
    <property type="project" value="Ensembl"/>
</dbReference>
<comment type="similarity">
    <text evidence="18">Belongs to the G-protein coupled receptor 1 family.</text>
</comment>
<evidence type="ECO:0000256" key="15">
    <source>
        <dbReference type="ARBA" id="ARBA00023198"/>
    </source>
</evidence>
<dbReference type="GO" id="GO:0032680">
    <property type="term" value="P:regulation of tumor necrosis factor production"/>
    <property type="evidence" value="ECO:0007669"/>
    <property type="project" value="Ensembl"/>
</dbReference>
<feature type="domain" description="G-protein coupled receptors family 1 profile" evidence="21">
    <location>
        <begin position="49"/>
        <end position="296"/>
    </location>
</feature>
<evidence type="ECO:0000256" key="13">
    <source>
        <dbReference type="ARBA" id="ARBA00023157"/>
    </source>
</evidence>
<proteinExistence type="inferred from homology"/>
<evidence type="ECO:0000256" key="8">
    <source>
        <dbReference type="ARBA" id="ARBA00022859"/>
    </source>
</evidence>
<evidence type="ECO:0000256" key="5">
    <source>
        <dbReference type="ARBA" id="ARBA00022553"/>
    </source>
</evidence>
<dbReference type="GeneID" id="105996192"/>
<dbReference type="GO" id="GO:0150090">
    <property type="term" value="P:multiple spine synapse organization, single dendrite"/>
    <property type="evidence" value="ECO:0007669"/>
    <property type="project" value="Ensembl"/>
</dbReference>
<dbReference type="GO" id="GO:0090026">
    <property type="term" value="P:positive regulation of monocyte chemotaxis"/>
    <property type="evidence" value="ECO:0007669"/>
    <property type="project" value="Ensembl"/>
</dbReference>
<feature type="transmembrane region" description="Helical" evidence="20">
    <location>
        <begin position="37"/>
        <end position="59"/>
    </location>
</feature>
<evidence type="ECO:0000259" key="21">
    <source>
        <dbReference type="PROSITE" id="PS50262"/>
    </source>
</evidence>
<dbReference type="GO" id="GO:0035176">
    <property type="term" value="P:social behavior"/>
    <property type="evidence" value="ECO:0007669"/>
    <property type="project" value="Ensembl"/>
</dbReference>
<dbReference type="GO" id="GO:1904150">
    <property type="term" value="P:negative regulation of microglial cell mediated cytotoxicity"/>
    <property type="evidence" value="ECO:0007669"/>
    <property type="project" value="Ensembl"/>
</dbReference>